<dbReference type="GO" id="GO:0016887">
    <property type="term" value="F:ATP hydrolysis activity"/>
    <property type="evidence" value="ECO:0007669"/>
    <property type="project" value="InterPro"/>
</dbReference>
<dbReference type="PANTHER" id="PTHR11638">
    <property type="entry name" value="ATP-DEPENDENT CLP PROTEASE"/>
    <property type="match status" value="1"/>
</dbReference>
<dbReference type="Proteomes" id="UP000214596">
    <property type="component" value="Unassembled WGS sequence"/>
</dbReference>
<dbReference type="InterPro" id="IPR050130">
    <property type="entry name" value="ClpA_ClpB"/>
</dbReference>
<dbReference type="InterPro" id="IPR003959">
    <property type="entry name" value="ATPase_AAA_core"/>
</dbReference>
<dbReference type="PANTHER" id="PTHR11638:SF181">
    <property type="entry name" value="ATPASE SUBUNIT OF ATP-DEPENDENT PROTEASE"/>
    <property type="match status" value="1"/>
</dbReference>
<sequence length="102" mass="11465">GGMLTEAVRQRPYSVVLLDEVEKADPEVLNLFYQVFDKGTLNDGEGRTIDFKNTLIIMTSNLATHEIESLVHQSKEIDANIIAEAIRPTLNQHFKPALLARM</sequence>
<dbReference type="Gene3D" id="3.40.50.300">
    <property type="entry name" value="P-loop containing nucleotide triphosphate hydrolases"/>
    <property type="match status" value="1"/>
</dbReference>
<keyword evidence="1" id="KW-0547">Nucleotide-binding</keyword>
<dbReference type="InterPro" id="IPR027417">
    <property type="entry name" value="P-loop_NTPase"/>
</dbReference>
<dbReference type="AlphaFoldDB" id="A0A227J262"/>
<keyword evidence="2" id="KW-0067">ATP-binding</keyword>
<evidence type="ECO:0000259" key="3">
    <source>
        <dbReference type="Pfam" id="PF07724"/>
    </source>
</evidence>
<name>A0A227J262_VIBPH</name>
<gene>
    <name evidence="4" type="ORF">CA163_30005</name>
</gene>
<evidence type="ECO:0000313" key="5">
    <source>
        <dbReference type="Proteomes" id="UP000214596"/>
    </source>
</evidence>
<dbReference type="Pfam" id="PF07724">
    <property type="entry name" value="AAA_2"/>
    <property type="match status" value="1"/>
</dbReference>
<dbReference type="PRINTS" id="PR00300">
    <property type="entry name" value="CLPPROTEASEA"/>
</dbReference>
<evidence type="ECO:0000256" key="2">
    <source>
        <dbReference type="ARBA" id="ARBA00022840"/>
    </source>
</evidence>
<reference evidence="4 5" key="1">
    <citation type="journal article" date="2017" name="Appl. Environ. Microbiol.">
        <title>Parallel evolution of two clades of a major Atlantic endemic Vibrio parahaemolyticus pathogen lineage by independent acquisition of related pathogenicity islands.</title>
        <authorList>
            <person name="Xu F."/>
            <person name="Gonzalez-Escalona N."/>
            <person name="Drees K.P."/>
            <person name="Sebra R.P."/>
            <person name="Cooper V.S."/>
            <person name="Jones S.H."/>
            <person name="Whistler C.A."/>
        </authorList>
    </citation>
    <scope>NUCLEOTIDE SEQUENCE [LARGE SCALE GENOMIC DNA]</scope>
    <source>
        <strain evidence="4 5">MAVP-3</strain>
    </source>
</reference>
<feature type="domain" description="ATPase AAA-type core" evidence="3">
    <location>
        <begin position="1"/>
        <end position="102"/>
    </location>
</feature>
<dbReference type="GO" id="GO:0005737">
    <property type="term" value="C:cytoplasm"/>
    <property type="evidence" value="ECO:0007669"/>
    <property type="project" value="TreeGrafter"/>
</dbReference>
<protein>
    <recommendedName>
        <fullName evidence="3">ATPase AAA-type core domain-containing protein</fullName>
    </recommendedName>
</protein>
<organism evidence="4 5">
    <name type="scientific">Vibrio parahaemolyticus</name>
    <dbReference type="NCBI Taxonomy" id="670"/>
    <lineage>
        <taxon>Bacteria</taxon>
        <taxon>Pseudomonadati</taxon>
        <taxon>Pseudomonadota</taxon>
        <taxon>Gammaproteobacteria</taxon>
        <taxon>Vibrionales</taxon>
        <taxon>Vibrionaceae</taxon>
        <taxon>Vibrio</taxon>
    </lineage>
</organism>
<dbReference type="SUPFAM" id="SSF52540">
    <property type="entry name" value="P-loop containing nucleoside triphosphate hydrolases"/>
    <property type="match status" value="1"/>
</dbReference>
<feature type="non-terminal residue" evidence="4">
    <location>
        <position position="1"/>
    </location>
</feature>
<dbReference type="GO" id="GO:0005524">
    <property type="term" value="F:ATP binding"/>
    <property type="evidence" value="ECO:0007669"/>
    <property type="project" value="UniProtKB-KW"/>
</dbReference>
<evidence type="ECO:0000313" key="4">
    <source>
        <dbReference type="EMBL" id="OXE29173.1"/>
    </source>
</evidence>
<dbReference type="GO" id="GO:0034605">
    <property type="term" value="P:cellular response to heat"/>
    <property type="evidence" value="ECO:0007669"/>
    <property type="project" value="TreeGrafter"/>
</dbReference>
<evidence type="ECO:0000256" key="1">
    <source>
        <dbReference type="ARBA" id="ARBA00022741"/>
    </source>
</evidence>
<proteinExistence type="predicted"/>
<feature type="non-terminal residue" evidence="4">
    <location>
        <position position="102"/>
    </location>
</feature>
<accession>A0A227J262</accession>
<dbReference type="InterPro" id="IPR001270">
    <property type="entry name" value="ClpA/B"/>
</dbReference>
<comment type="caution">
    <text evidence="4">The sequence shown here is derived from an EMBL/GenBank/DDBJ whole genome shotgun (WGS) entry which is preliminary data.</text>
</comment>
<dbReference type="EMBL" id="NIXT01003544">
    <property type="protein sequence ID" value="OXE29173.1"/>
    <property type="molecule type" value="Genomic_DNA"/>
</dbReference>